<comment type="caution">
    <text evidence="1">The sequence shown here is derived from an EMBL/GenBank/DDBJ whole genome shotgun (WGS) entry which is preliminary data.</text>
</comment>
<accession>A0AAV5FRA6</accession>
<proteinExistence type="predicted"/>
<organism evidence="1 2">
    <name type="scientific">Eleusine coracana subsp. coracana</name>
    <dbReference type="NCBI Taxonomy" id="191504"/>
    <lineage>
        <taxon>Eukaryota</taxon>
        <taxon>Viridiplantae</taxon>
        <taxon>Streptophyta</taxon>
        <taxon>Embryophyta</taxon>
        <taxon>Tracheophyta</taxon>
        <taxon>Spermatophyta</taxon>
        <taxon>Magnoliopsida</taxon>
        <taxon>Liliopsida</taxon>
        <taxon>Poales</taxon>
        <taxon>Poaceae</taxon>
        <taxon>PACMAD clade</taxon>
        <taxon>Chloridoideae</taxon>
        <taxon>Cynodonteae</taxon>
        <taxon>Eleusininae</taxon>
        <taxon>Eleusine</taxon>
    </lineage>
</organism>
<gene>
    <name evidence="1" type="primary">gb26217</name>
    <name evidence="1" type="ORF">PR202_gb26217</name>
</gene>
<name>A0AAV5FRA6_ELECO</name>
<reference evidence="1" key="2">
    <citation type="submission" date="2021-12" db="EMBL/GenBank/DDBJ databases">
        <title>Resequencing data analysis of finger millet.</title>
        <authorList>
            <person name="Hatakeyama M."/>
            <person name="Aluri S."/>
            <person name="Balachadran M.T."/>
            <person name="Sivarajan S.R."/>
            <person name="Poveda L."/>
            <person name="Shimizu-Inatsugi R."/>
            <person name="Schlapbach R."/>
            <person name="Sreeman S.M."/>
            <person name="Shimizu K.K."/>
        </authorList>
    </citation>
    <scope>NUCLEOTIDE SEQUENCE</scope>
</reference>
<dbReference type="Proteomes" id="UP001054889">
    <property type="component" value="Unassembled WGS sequence"/>
</dbReference>
<reference evidence="1" key="1">
    <citation type="journal article" date="2018" name="DNA Res.">
        <title>Multiple hybrid de novo genome assembly of finger millet, an orphan allotetraploid crop.</title>
        <authorList>
            <person name="Hatakeyama M."/>
            <person name="Aluri S."/>
            <person name="Balachadran M.T."/>
            <person name="Sivarajan S.R."/>
            <person name="Patrignani A."/>
            <person name="Gruter S."/>
            <person name="Poveda L."/>
            <person name="Shimizu-Inatsugi R."/>
            <person name="Baeten J."/>
            <person name="Francoijs K.J."/>
            <person name="Nataraja K.N."/>
            <person name="Reddy Y.A.N."/>
            <person name="Phadnis S."/>
            <person name="Ravikumar R.L."/>
            <person name="Schlapbach R."/>
            <person name="Sreeman S.M."/>
            <person name="Shimizu K.K."/>
        </authorList>
    </citation>
    <scope>NUCLEOTIDE SEQUENCE</scope>
</reference>
<evidence type="ECO:0000313" key="2">
    <source>
        <dbReference type="Proteomes" id="UP001054889"/>
    </source>
</evidence>
<evidence type="ECO:0000313" key="1">
    <source>
        <dbReference type="EMBL" id="GJN37283.1"/>
    </source>
</evidence>
<sequence>MWRSFETNIVDLPSPSLFGKNPIVITRQRNYSAHELEDFFTAIGFEDGVEPFRRRTLPKMNYFEAPMVPVTCINGVGNRTPRQLLYWDDDFDVLPRIIYGDGDGEHAGV</sequence>
<protein>
    <submittedName>
        <fullName evidence="1">Uncharacterized protein</fullName>
    </submittedName>
</protein>
<dbReference type="AlphaFoldDB" id="A0AAV5FRA6"/>
<dbReference type="EMBL" id="BQKI01000094">
    <property type="protein sequence ID" value="GJN37283.1"/>
    <property type="molecule type" value="Genomic_DNA"/>
</dbReference>
<keyword evidence="2" id="KW-1185">Reference proteome</keyword>